<sequence>MSIKKLIPAILIGTLACVNIAGCTSSKDREATKTKQELKSTQIESNNGESSKVLVVYYSASGNTKAVAENIAEETDGDLFELVPTDVYTSDDLDWTNKNSRVTQEHNNPETRDVELEYNTVDNWDDYDTVFIGYPIWWGIAAWPVNSFVQLNDFTGKTVIPFATSTSSGLGDSGELLKKQAGTGDWQDGKRFPSGVSADEVTGWINDLELNK</sequence>
<dbReference type="InterPro" id="IPR008254">
    <property type="entry name" value="Flavodoxin/NO_synth"/>
</dbReference>
<feature type="chain" id="PRO_5039075975" evidence="1">
    <location>
        <begin position="22"/>
        <end position="212"/>
    </location>
</feature>
<dbReference type="PANTHER" id="PTHR39201">
    <property type="entry name" value="EXPORTED PROTEIN-RELATED"/>
    <property type="match status" value="1"/>
</dbReference>
<feature type="signal peptide" evidence="1">
    <location>
        <begin position="1"/>
        <end position="21"/>
    </location>
</feature>
<protein>
    <submittedName>
        <fullName evidence="3">Flavodoxin</fullName>
    </submittedName>
</protein>
<keyword evidence="1" id="KW-0732">Signal</keyword>
<organism evidence="3 4">
    <name type="scientific">Agathobacter rectalis</name>
    <dbReference type="NCBI Taxonomy" id="39491"/>
    <lineage>
        <taxon>Bacteria</taxon>
        <taxon>Bacillati</taxon>
        <taxon>Bacillota</taxon>
        <taxon>Clostridia</taxon>
        <taxon>Lachnospirales</taxon>
        <taxon>Lachnospiraceae</taxon>
        <taxon>Agathobacter</taxon>
    </lineage>
</organism>
<dbReference type="Proteomes" id="UP000095602">
    <property type="component" value="Unassembled WGS sequence"/>
</dbReference>
<dbReference type="Gene3D" id="3.40.50.360">
    <property type="match status" value="1"/>
</dbReference>
<dbReference type="Pfam" id="PF12682">
    <property type="entry name" value="Flavodoxin_4"/>
    <property type="match status" value="1"/>
</dbReference>
<dbReference type="GO" id="GO:0010181">
    <property type="term" value="F:FMN binding"/>
    <property type="evidence" value="ECO:0007669"/>
    <property type="project" value="InterPro"/>
</dbReference>
<dbReference type="RefSeq" id="WP_081021637.1">
    <property type="nucleotide sequence ID" value="NZ_CZAJ01000050.1"/>
</dbReference>
<dbReference type="InterPro" id="IPR029039">
    <property type="entry name" value="Flavoprotein-like_sf"/>
</dbReference>
<evidence type="ECO:0000256" key="1">
    <source>
        <dbReference type="SAM" id="SignalP"/>
    </source>
</evidence>
<name>A0A174N6T1_9FIRM</name>
<gene>
    <name evidence="3" type="ORF">ERS852497_02883</name>
</gene>
<dbReference type="GO" id="GO:0016651">
    <property type="term" value="F:oxidoreductase activity, acting on NAD(P)H"/>
    <property type="evidence" value="ECO:0007669"/>
    <property type="project" value="UniProtKB-ARBA"/>
</dbReference>
<reference evidence="3 4" key="1">
    <citation type="submission" date="2015-09" db="EMBL/GenBank/DDBJ databases">
        <authorList>
            <consortium name="Pathogen Informatics"/>
        </authorList>
    </citation>
    <scope>NUCLEOTIDE SEQUENCE [LARGE SCALE GENOMIC DNA]</scope>
    <source>
        <strain evidence="3 4">2789STDY5834884</strain>
    </source>
</reference>
<dbReference type="InterPro" id="IPR001226">
    <property type="entry name" value="Flavodoxin_CS"/>
</dbReference>
<accession>A0A174N6T1</accession>
<dbReference type="PANTHER" id="PTHR39201:SF1">
    <property type="entry name" value="FLAVODOXIN-LIKE DOMAIN-CONTAINING PROTEIN"/>
    <property type="match status" value="1"/>
</dbReference>
<dbReference type="GO" id="GO:0009055">
    <property type="term" value="F:electron transfer activity"/>
    <property type="evidence" value="ECO:0007669"/>
    <property type="project" value="InterPro"/>
</dbReference>
<proteinExistence type="predicted"/>
<evidence type="ECO:0000259" key="2">
    <source>
        <dbReference type="Pfam" id="PF12682"/>
    </source>
</evidence>
<dbReference type="SUPFAM" id="SSF52218">
    <property type="entry name" value="Flavoproteins"/>
    <property type="match status" value="1"/>
</dbReference>
<dbReference type="PROSITE" id="PS51257">
    <property type="entry name" value="PROKAR_LIPOPROTEIN"/>
    <property type="match status" value="1"/>
</dbReference>
<evidence type="ECO:0000313" key="4">
    <source>
        <dbReference type="Proteomes" id="UP000095602"/>
    </source>
</evidence>
<feature type="domain" description="Flavodoxin-like" evidence="2">
    <location>
        <begin position="52"/>
        <end position="207"/>
    </location>
</feature>
<dbReference type="EMBL" id="CZAJ01000050">
    <property type="protein sequence ID" value="CUP44343.1"/>
    <property type="molecule type" value="Genomic_DNA"/>
</dbReference>
<evidence type="ECO:0000313" key="3">
    <source>
        <dbReference type="EMBL" id="CUP44343.1"/>
    </source>
</evidence>
<dbReference type="AlphaFoldDB" id="A0A174N6T1"/>
<dbReference type="PROSITE" id="PS00201">
    <property type="entry name" value="FLAVODOXIN"/>
    <property type="match status" value="1"/>
</dbReference>